<reference evidence="1" key="1">
    <citation type="submission" date="2021-03" db="EMBL/GenBank/DDBJ databases">
        <authorList>
            <person name="Tagirdzhanova G."/>
        </authorList>
    </citation>
    <scope>NUCLEOTIDE SEQUENCE</scope>
</reference>
<organism evidence="1 2">
    <name type="scientific">Imshaugia aleurites</name>
    <dbReference type="NCBI Taxonomy" id="172621"/>
    <lineage>
        <taxon>Eukaryota</taxon>
        <taxon>Fungi</taxon>
        <taxon>Dikarya</taxon>
        <taxon>Ascomycota</taxon>
        <taxon>Pezizomycotina</taxon>
        <taxon>Lecanoromycetes</taxon>
        <taxon>OSLEUM clade</taxon>
        <taxon>Lecanoromycetidae</taxon>
        <taxon>Lecanorales</taxon>
        <taxon>Lecanorineae</taxon>
        <taxon>Parmeliaceae</taxon>
        <taxon>Imshaugia</taxon>
    </lineage>
</organism>
<proteinExistence type="predicted"/>
<gene>
    <name evidence="1" type="ORF">IMSHALPRED_005010</name>
</gene>
<dbReference type="OrthoDB" id="5409188at2759"/>
<dbReference type="EMBL" id="CAJPDT010000026">
    <property type="protein sequence ID" value="CAF9920818.1"/>
    <property type="molecule type" value="Genomic_DNA"/>
</dbReference>
<sequence>MVNLAMSFGFSVSDIYGCARLAYVLYDEFKQAPGACQGFAQELLLFHRVLLKTESTIKCETSHLSNSDQAALEACLASCKELLYVHIIGSPEVPDEIEVDGIELEISFREYHYRLNRLYPNLFPRLFQDLSQRIRERKFASRIPKLQRAISAHIEKLTAFNVLIIQSCQSGIQDSQESMKECLEESHDLLVKSSADHALQLDSLSARLETSQTRIEAQLQSILANQQRSNTLIISHSLNASSPEGRQTWMELGRLLRNEGITPDMIQKNRALLVNTMKSALKNETPLAGSVPESYVTAPEYHVDNGFTSSVTQRGKASHLGLPSVSSQVSLFGSAPPRSAGFTDAFLEKQNGAASSLDQEQNVDDGMQSLLQGMSHAESIGEYQKDETLIDFDEVEDFVLEDVPIYNERRQSHNVEHGVDPVVPRLRSGESTRNLKEDNSNINFEARDRNLIEPIRRRGVDNGKHREHAAEELLMSRYQVW</sequence>
<comment type="caution">
    <text evidence="1">The sequence shown here is derived from an EMBL/GenBank/DDBJ whole genome shotgun (WGS) entry which is preliminary data.</text>
</comment>
<accession>A0A8H3FF73</accession>
<evidence type="ECO:0000313" key="1">
    <source>
        <dbReference type="EMBL" id="CAF9920818.1"/>
    </source>
</evidence>
<protein>
    <submittedName>
        <fullName evidence="1">Uncharacterized protein</fullName>
    </submittedName>
</protein>
<dbReference type="AlphaFoldDB" id="A0A8H3FF73"/>
<evidence type="ECO:0000313" key="2">
    <source>
        <dbReference type="Proteomes" id="UP000664534"/>
    </source>
</evidence>
<keyword evidence="2" id="KW-1185">Reference proteome</keyword>
<name>A0A8H3FF73_9LECA</name>
<dbReference type="Proteomes" id="UP000664534">
    <property type="component" value="Unassembled WGS sequence"/>
</dbReference>